<dbReference type="Gene3D" id="3.30.420.10">
    <property type="entry name" value="Ribonuclease H-like superfamily/Ribonuclease H"/>
    <property type="match status" value="1"/>
</dbReference>
<dbReference type="InterPro" id="IPR050951">
    <property type="entry name" value="Retrovirus_Pol_polyprotein"/>
</dbReference>
<organism evidence="2 3">
    <name type="scientific">Cirrhinus molitorella</name>
    <name type="common">mud carp</name>
    <dbReference type="NCBI Taxonomy" id="172907"/>
    <lineage>
        <taxon>Eukaryota</taxon>
        <taxon>Metazoa</taxon>
        <taxon>Chordata</taxon>
        <taxon>Craniata</taxon>
        <taxon>Vertebrata</taxon>
        <taxon>Euteleostomi</taxon>
        <taxon>Actinopterygii</taxon>
        <taxon>Neopterygii</taxon>
        <taxon>Teleostei</taxon>
        <taxon>Ostariophysi</taxon>
        <taxon>Cypriniformes</taxon>
        <taxon>Cyprinidae</taxon>
        <taxon>Labeoninae</taxon>
        <taxon>Labeonini</taxon>
        <taxon>Cirrhinus</taxon>
    </lineage>
</organism>
<proteinExistence type="predicted"/>
<feature type="region of interest" description="Disordered" evidence="1">
    <location>
        <begin position="177"/>
        <end position="281"/>
    </location>
</feature>
<dbReference type="Proteomes" id="UP001558613">
    <property type="component" value="Unassembled WGS sequence"/>
</dbReference>
<protein>
    <submittedName>
        <fullName evidence="2">Uncharacterized protein</fullName>
    </submittedName>
</protein>
<sequence>MLRTLADKEKERWKEHLPQVVHAYNCTRHESTGYSPFYLLYGRHPHLPVDLIFGLVEKADEVTHKGYADQWATRMAEAYRIAEEYSRQSSARGKEQYDRKARGVILKPGDRVLVRNLAGQGGPGKLRSYWEKTIYVVKEQVSDNPVYVVCPENGGNRKTRTLHRNLLLLVNDLPVEAPPKSPCAKQPAKEKQTHVQTNKDTKDKERRNFRDSDTTDSDEDSDLGGYWLRVPVSLTEPGRDDPPERVPAKERFSQVQRRDSQNQVPVRNKERIPWRGDPTEPVAERVPTRELFSQMQRKEPVHDQTPLATGDENSADSVYAIPEQMSDAVVESPDLDDQVEIRRSTRDKRPTQTLMYETLGQPTLQPHTTVNTVSFYGSPARQGGYTTYYPTPTYLPTYYIPSSEPFMPCQTFIPCQTPFTYPVCVY</sequence>
<evidence type="ECO:0000256" key="1">
    <source>
        <dbReference type="SAM" id="MobiDB-lite"/>
    </source>
</evidence>
<dbReference type="EMBL" id="JAYMGO010000008">
    <property type="protein sequence ID" value="KAL1269485.1"/>
    <property type="molecule type" value="Genomic_DNA"/>
</dbReference>
<dbReference type="InterPro" id="IPR036397">
    <property type="entry name" value="RNaseH_sf"/>
</dbReference>
<dbReference type="PANTHER" id="PTHR37984">
    <property type="entry name" value="PROTEIN CBG26694"/>
    <property type="match status" value="1"/>
</dbReference>
<gene>
    <name evidence="2" type="ORF">QQF64_031774</name>
</gene>
<evidence type="ECO:0000313" key="2">
    <source>
        <dbReference type="EMBL" id="KAL1269485.1"/>
    </source>
</evidence>
<keyword evidence="3" id="KW-1185">Reference proteome</keyword>
<comment type="caution">
    <text evidence="2">The sequence shown here is derived from an EMBL/GenBank/DDBJ whole genome shotgun (WGS) entry which is preliminary data.</text>
</comment>
<feature type="compositionally biased region" description="Basic and acidic residues" evidence="1">
    <location>
        <begin position="267"/>
        <end position="281"/>
    </location>
</feature>
<name>A0ABR3MY34_9TELE</name>
<feature type="compositionally biased region" description="Basic and acidic residues" evidence="1">
    <location>
        <begin position="187"/>
        <end position="213"/>
    </location>
</feature>
<dbReference type="InterPro" id="IPR012337">
    <property type="entry name" value="RNaseH-like_sf"/>
</dbReference>
<reference evidence="2 3" key="1">
    <citation type="submission" date="2023-09" db="EMBL/GenBank/DDBJ databases">
        <authorList>
            <person name="Wang M."/>
        </authorList>
    </citation>
    <scope>NUCLEOTIDE SEQUENCE [LARGE SCALE GENOMIC DNA]</scope>
    <source>
        <strain evidence="2">GT-2023</strain>
        <tissue evidence="2">Liver</tissue>
    </source>
</reference>
<dbReference type="PANTHER" id="PTHR37984:SF15">
    <property type="entry name" value="INTEGRASE CATALYTIC DOMAIN-CONTAINING PROTEIN"/>
    <property type="match status" value="1"/>
</dbReference>
<accession>A0ABR3MY34</accession>
<evidence type="ECO:0000313" key="3">
    <source>
        <dbReference type="Proteomes" id="UP001558613"/>
    </source>
</evidence>
<feature type="compositionally biased region" description="Basic and acidic residues" evidence="1">
    <location>
        <begin position="237"/>
        <end position="260"/>
    </location>
</feature>
<dbReference type="SUPFAM" id="SSF53098">
    <property type="entry name" value="Ribonuclease H-like"/>
    <property type="match status" value="1"/>
</dbReference>